<keyword evidence="1" id="KW-0805">Transcription regulation</keyword>
<evidence type="ECO:0000256" key="1">
    <source>
        <dbReference type="ARBA" id="ARBA00023015"/>
    </source>
</evidence>
<dbReference type="InterPro" id="IPR036271">
    <property type="entry name" value="Tet_transcr_reg_TetR-rel_C_sf"/>
</dbReference>
<evidence type="ECO:0000313" key="7">
    <source>
        <dbReference type="Proteomes" id="UP001589532"/>
    </source>
</evidence>
<keyword evidence="3" id="KW-0804">Transcription</keyword>
<dbReference type="RefSeq" id="WP_344999606.1">
    <property type="nucleotide sequence ID" value="NZ_BAAAXV010000009.1"/>
</dbReference>
<evidence type="ECO:0000256" key="4">
    <source>
        <dbReference type="PROSITE-ProRule" id="PRU00335"/>
    </source>
</evidence>
<gene>
    <name evidence="6" type="ORF">ACFFSA_49600</name>
</gene>
<evidence type="ECO:0000256" key="2">
    <source>
        <dbReference type="ARBA" id="ARBA00023125"/>
    </source>
</evidence>
<protein>
    <submittedName>
        <fullName evidence="6">TetR/AcrR family transcriptional regulator</fullName>
    </submittedName>
</protein>
<dbReference type="PROSITE" id="PS50977">
    <property type="entry name" value="HTH_TETR_2"/>
    <property type="match status" value="1"/>
</dbReference>
<evidence type="ECO:0000313" key="6">
    <source>
        <dbReference type="EMBL" id="MFB9631168.1"/>
    </source>
</evidence>
<dbReference type="EMBL" id="JBHMBW010000104">
    <property type="protein sequence ID" value="MFB9631168.1"/>
    <property type="molecule type" value="Genomic_DNA"/>
</dbReference>
<sequence length="197" mass="21293">METDRERTRRPGGRSARVRAAVHQAVTDLVAERGYGNFTVGEVANRAGVADTSIYRRWGTLEALTMDVAITWLTATSPIPDTGSLEGDLRAYAANVARDVTGPDGPAVLRLVIALSTAGQDGMRARDAFLAERSSQLQTMLDRARARGEQPPDVLEVLDHILAPMYIRILFGAGPLTHDYVDTLVDRLLPLTGPAEG</sequence>
<accession>A0ABV5SHK1</accession>
<dbReference type="InterPro" id="IPR009057">
    <property type="entry name" value="Homeodomain-like_sf"/>
</dbReference>
<name>A0ABV5SHK1_9ACTN</name>
<feature type="DNA-binding region" description="H-T-H motif" evidence="4">
    <location>
        <begin position="39"/>
        <end position="58"/>
    </location>
</feature>
<evidence type="ECO:0000256" key="3">
    <source>
        <dbReference type="ARBA" id="ARBA00023163"/>
    </source>
</evidence>
<feature type="domain" description="HTH tetR-type" evidence="5">
    <location>
        <begin position="16"/>
        <end position="76"/>
    </location>
</feature>
<dbReference type="Gene3D" id="1.10.357.10">
    <property type="entry name" value="Tetracycline Repressor, domain 2"/>
    <property type="match status" value="1"/>
</dbReference>
<keyword evidence="2 4" id="KW-0238">DNA-binding</keyword>
<dbReference type="Gene3D" id="1.10.10.60">
    <property type="entry name" value="Homeodomain-like"/>
    <property type="match status" value="1"/>
</dbReference>
<reference evidence="6 7" key="1">
    <citation type="submission" date="2024-09" db="EMBL/GenBank/DDBJ databases">
        <authorList>
            <person name="Sun Q."/>
            <person name="Mori K."/>
        </authorList>
    </citation>
    <scope>NUCLEOTIDE SEQUENCE [LARGE SCALE GENOMIC DNA]</scope>
    <source>
        <strain evidence="6 7">JCM 3143</strain>
    </source>
</reference>
<dbReference type="PANTHER" id="PTHR30055">
    <property type="entry name" value="HTH-TYPE TRANSCRIPTIONAL REGULATOR RUTR"/>
    <property type="match status" value="1"/>
</dbReference>
<dbReference type="Proteomes" id="UP001589532">
    <property type="component" value="Unassembled WGS sequence"/>
</dbReference>
<dbReference type="SUPFAM" id="SSF48498">
    <property type="entry name" value="Tetracyclin repressor-like, C-terminal domain"/>
    <property type="match status" value="1"/>
</dbReference>
<dbReference type="Pfam" id="PF00440">
    <property type="entry name" value="TetR_N"/>
    <property type="match status" value="1"/>
</dbReference>
<organism evidence="6 7">
    <name type="scientific">Nonomuraea helvata</name>
    <dbReference type="NCBI Taxonomy" id="37484"/>
    <lineage>
        <taxon>Bacteria</taxon>
        <taxon>Bacillati</taxon>
        <taxon>Actinomycetota</taxon>
        <taxon>Actinomycetes</taxon>
        <taxon>Streptosporangiales</taxon>
        <taxon>Streptosporangiaceae</taxon>
        <taxon>Nonomuraea</taxon>
    </lineage>
</organism>
<dbReference type="PANTHER" id="PTHR30055:SF148">
    <property type="entry name" value="TETR-FAMILY TRANSCRIPTIONAL REGULATOR"/>
    <property type="match status" value="1"/>
</dbReference>
<comment type="caution">
    <text evidence="6">The sequence shown here is derived from an EMBL/GenBank/DDBJ whole genome shotgun (WGS) entry which is preliminary data.</text>
</comment>
<keyword evidence="7" id="KW-1185">Reference proteome</keyword>
<dbReference type="Pfam" id="PF16859">
    <property type="entry name" value="TetR_C_11"/>
    <property type="match status" value="1"/>
</dbReference>
<dbReference type="InterPro" id="IPR050109">
    <property type="entry name" value="HTH-type_TetR-like_transc_reg"/>
</dbReference>
<evidence type="ECO:0000259" key="5">
    <source>
        <dbReference type="PROSITE" id="PS50977"/>
    </source>
</evidence>
<dbReference type="InterPro" id="IPR001647">
    <property type="entry name" value="HTH_TetR"/>
</dbReference>
<proteinExistence type="predicted"/>
<dbReference type="SUPFAM" id="SSF46689">
    <property type="entry name" value="Homeodomain-like"/>
    <property type="match status" value="1"/>
</dbReference>
<dbReference type="InterPro" id="IPR011075">
    <property type="entry name" value="TetR_C"/>
</dbReference>